<dbReference type="Gene3D" id="3.40.50.720">
    <property type="entry name" value="NAD(P)-binding Rossmann-like Domain"/>
    <property type="match status" value="1"/>
</dbReference>
<dbReference type="InterPro" id="IPR002347">
    <property type="entry name" value="SDR_fam"/>
</dbReference>
<dbReference type="SUPFAM" id="SSF51735">
    <property type="entry name" value="NAD(P)-binding Rossmann-fold domains"/>
    <property type="match status" value="1"/>
</dbReference>
<dbReference type="EMBL" id="JPDN02000086">
    <property type="protein sequence ID" value="PON20077.1"/>
    <property type="molecule type" value="Genomic_DNA"/>
</dbReference>
<dbReference type="AlphaFoldDB" id="A0A2P4Z712"/>
<reference evidence="1 2" key="1">
    <citation type="journal article" date="2016" name="Genome Announc.">
        <title>Draft Whole-Genome Sequence of Trichoderma gamsii T6085, a Promising Biocontrol Agent of Fusarium Head Blight on Wheat.</title>
        <authorList>
            <person name="Baroncelli R."/>
            <person name="Zapparata A."/>
            <person name="Piaggeschi G."/>
            <person name="Sarrocco S."/>
            <person name="Vannacci G."/>
        </authorList>
    </citation>
    <scope>NUCLEOTIDE SEQUENCE [LARGE SCALE GENOMIC DNA]</scope>
    <source>
        <strain evidence="1 2">T6085</strain>
    </source>
</reference>
<evidence type="ECO:0000313" key="1">
    <source>
        <dbReference type="EMBL" id="PON20077.1"/>
    </source>
</evidence>
<keyword evidence="2" id="KW-1185">Reference proteome</keyword>
<dbReference type="PANTHER" id="PTHR43975:SF2">
    <property type="entry name" value="EG:BACR7A4.14 PROTEIN-RELATED"/>
    <property type="match status" value="1"/>
</dbReference>
<sequence length="258" mass="27205">MATSTVAIITGASQGIGRATAVRLSQDFSSLVLVARNREGLLETANLVAKAGAAKTLLLSLDLSDPGSADTVGTRTLAEFGRIDALVNIAGAVPQTDLFDMDDAAWDSGFNLKFHGARRLTIRSWDSLKATGGSVILISGNSAEAPKAPFAAVACVNAAIIALAKAFWDRGIQDGVQVNSVLPGPVMTGRRRTYLEKWAPNHNITVEEAMKAFPTEAGITRFGEPEEISELMAFILSPAAKWMTGSALRMDGGEIKST</sequence>
<dbReference type="STRING" id="398673.A0A2P4Z712"/>
<organism evidence="1 2">
    <name type="scientific">Trichoderma gamsii</name>
    <dbReference type="NCBI Taxonomy" id="398673"/>
    <lineage>
        <taxon>Eukaryota</taxon>
        <taxon>Fungi</taxon>
        <taxon>Dikarya</taxon>
        <taxon>Ascomycota</taxon>
        <taxon>Pezizomycotina</taxon>
        <taxon>Sordariomycetes</taxon>
        <taxon>Hypocreomycetidae</taxon>
        <taxon>Hypocreales</taxon>
        <taxon>Hypocreaceae</taxon>
        <taxon>Trichoderma</taxon>
    </lineage>
</organism>
<accession>A0A2P4Z712</accession>
<dbReference type="InterPro" id="IPR036291">
    <property type="entry name" value="NAD(P)-bd_dom_sf"/>
</dbReference>
<dbReference type="Pfam" id="PF13561">
    <property type="entry name" value="adh_short_C2"/>
    <property type="match status" value="1"/>
</dbReference>
<comment type="caution">
    <text evidence="1">The sequence shown here is derived from an EMBL/GenBank/DDBJ whole genome shotgun (WGS) entry which is preliminary data.</text>
</comment>
<dbReference type="GeneID" id="29982114"/>
<dbReference type="Proteomes" id="UP000054821">
    <property type="component" value="Unassembled WGS sequence"/>
</dbReference>
<evidence type="ECO:0000313" key="2">
    <source>
        <dbReference type="Proteomes" id="UP000054821"/>
    </source>
</evidence>
<dbReference type="PRINTS" id="PR00081">
    <property type="entry name" value="GDHRDH"/>
</dbReference>
<proteinExistence type="predicted"/>
<gene>
    <name evidence="1" type="ORF">TGAM01_v211058</name>
</gene>
<name>A0A2P4Z712_9HYPO</name>
<dbReference type="PANTHER" id="PTHR43975">
    <property type="entry name" value="ZGC:101858"/>
    <property type="match status" value="1"/>
</dbReference>
<dbReference type="RefSeq" id="XP_018664856.1">
    <property type="nucleotide sequence ID" value="XM_018802031.1"/>
</dbReference>
<protein>
    <submittedName>
        <fullName evidence="1">3-oxoacyl-(Acyl-carrier protein) reductase</fullName>
    </submittedName>
</protein>